<organism evidence="2 3">
    <name type="scientific">Psychromonas arctica</name>
    <dbReference type="NCBI Taxonomy" id="168275"/>
    <lineage>
        <taxon>Bacteria</taxon>
        <taxon>Pseudomonadati</taxon>
        <taxon>Pseudomonadota</taxon>
        <taxon>Gammaproteobacteria</taxon>
        <taxon>Alteromonadales</taxon>
        <taxon>Psychromonadaceae</taxon>
        <taxon>Psychromonas</taxon>
    </lineage>
</organism>
<dbReference type="SUPFAM" id="SSF52980">
    <property type="entry name" value="Restriction endonuclease-like"/>
    <property type="match status" value="1"/>
</dbReference>
<dbReference type="Gene3D" id="3.40.1350.10">
    <property type="match status" value="1"/>
</dbReference>
<dbReference type="Pfam" id="PF08378">
    <property type="entry name" value="NERD"/>
    <property type="match status" value="1"/>
</dbReference>
<evidence type="ECO:0000313" key="3">
    <source>
        <dbReference type="Proteomes" id="UP001366060"/>
    </source>
</evidence>
<dbReference type="EMBL" id="JBAKBA010000027">
    <property type="protein sequence ID" value="MEL0659858.1"/>
    <property type="molecule type" value="Genomic_DNA"/>
</dbReference>
<comment type="caution">
    <text evidence="2">The sequence shown here is derived from an EMBL/GenBank/DDBJ whole genome shotgun (WGS) entry which is preliminary data.</text>
</comment>
<proteinExistence type="predicted"/>
<gene>
    <name evidence="2" type="ORF">V6255_11990</name>
</gene>
<dbReference type="InterPro" id="IPR011335">
    <property type="entry name" value="Restrct_endonuc-II-like"/>
</dbReference>
<dbReference type="InterPro" id="IPR011528">
    <property type="entry name" value="NERD"/>
</dbReference>
<evidence type="ECO:0000259" key="1">
    <source>
        <dbReference type="Pfam" id="PF08378"/>
    </source>
</evidence>
<name>A0ABU9HDS8_9GAMM</name>
<dbReference type="InterPro" id="IPR011856">
    <property type="entry name" value="tRNA_endonuc-like_dom_sf"/>
</dbReference>
<accession>A0ABU9HDS8</accession>
<dbReference type="Proteomes" id="UP001366060">
    <property type="component" value="Unassembled WGS sequence"/>
</dbReference>
<sequence length="238" mass="27355">MPQLTERPIFKIGHYSVQLPWMMAGQLTSVNVINTLRRFANKRPELQSETSRIETRLGAQFKQRGFTVIEGYEPKRTDNFNSGEIDLICVLNNIVLVIEVKSAHRRTSKREAIRYKHNTLRKAGQQIKTKIEAVNSLLETDESFRALLGIKSPMDCNVIGWIADTSLEYDHEYFNGYLKVSVEELHIALRDEAEILVDLVEGTRQSKQHDKAKTTLYPNGFSCRTLVDVIQKSKIWSM</sequence>
<protein>
    <submittedName>
        <fullName evidence="2">NERD domain-containing protein</fullName>
    </submittedName>
</protein>
<evidence type="ECO:0000313" key="2">
    <source>
        <dbReference type="EMBL" id="MEL0659858.1"/>
    </source>
</evidence>
<dbReference type="RefSeq" id="WP_341628373.1">
    <property type="nucleotide sequence ID" value="NZ_JBAKBA010000027.1"/>
</dbReference>
<feature type="domain" description="NERD" evidence="1">
    <location>
        <begin position="61"/>
        <end position="138"/>
    </location>
</feature>
<reference evidence="2 3" key="1">
    <citation type="submission" date="2024-02" db="EMBL/GenBank/DDBJ databases">
        <title>Bacteria isolated from the canopy kelp, Nereocystis luetkeana.</title>
        <authorList>
            <person name="Pfister C.A."/>
            <person name="Younker I.T."/>
            <person name="Light S.H."/>
        </authorList>
    </citation>
    <scope>NUCLEOTIDE SEQUENCE [LARGE SCALE GENOMIC DNA]</scope>
    <source>
        <strain evidence="2 3">TI.2.07</strain>
    </source>
</reference>
<keyword evidence="3" id="KW-1185">Reference proteome</keyword>